<dbReference type="InterPro" id="IPR035906">
    <property type="entry name" value="MetI-like_sf"/>
</dbReference>
<dbReference type="InterPro" id="IPR050366">
    <property type="entry name" value="BP-dependent_transpt_permease"/>
</dbReference>
<sequence length="296" mass="31548">MAFQNTAGFKTPRDGTAAALRSLLTSRNGSVGVLILGMIVLAALFANYLPLPSPRQRNLNLKFVPPIWADGGLSGHWLGTDGQGRDVLARVIYGARTSLIVGLAAVAFSGVIGLVLGLVAGYRGGLLDAMLMRVIDAMLAIPTMLFMLVVALVAGSGMLPLVSVIAVTNWVVYARLVRAEVLHIKEMEFVSAARIGGVSQARIILRHILPNTISAFVVVATLNIGSVILAESSLSFLGFGIQPPEVSWGQMLSDGRQALATSWWVATFPGVALTLTVFSIILIGDWLRDYLDPRMP</sequence>
<evidence type="ECO:0000256" key="6">
    <source>
        <dbReference type="ARBA" id="ARBA00022927"/>
    </source>
</evidence>
<dbReference type="GO" id="GO:0005886">
    <property type="term" value="C:plasma membrane"/>
    <property type="evidence" value="ECO:0007669"/>
    <property type="project" value="UniProtKB-SubCell"/>
</dbReference>
<gene>
    <name evidence="11" type="primary">dppC</name>
    <name evidence="11" type="ORF">AGR4C_Cc160172</name>
</gene>
<comment type="subcellular location">
    <subcellularLocation>
        <location evidence="1 9">Cell membrane</location>
        <topology evidence="1 9">Multi-pass membrane protein</topology>
    </subcellularLocation>
</comment>
<keyword evidence="5" id="KW-0571">Peptide transport</keyword>
<keyword evidence="4 9" id="KW-0812">Transmembrane</keyword>
<dbReference type="RefSeq" id="WP_003521936.1">
    <property type="nucleotide sequence ID" value="NZ_LT009730.1"/>
</dbReference>
<dbReference type="PANTHER" id="PTHR43386">
    <property type="entry name" value="OLIGOPEPTIDE TRANSPORT SYSTEM PERMEASE PROTEIN APPC"/>
    <property type="match status" value="1"/>
</dbReference>
<evidence type="ECO:0000256" key="1">
    <source>
        <dbReference type="ARBA" id="ARBA00004651"/>
    </source>
</evidence>
<keyword evidence="8 9" id="KW-0472">Membrane</keyword>
<dbReference type="Pfam" id="PF00528">
    <property type="entry name" value="BPD_transp_1"/>
    <property type="match status" value="1"/>
</dbReference>
<keyword evidence="7 9" id="KW-1133">Transmembrane helix</keyword>
<evidence type="ECO:0000256" key="9">
    <source>
        <dbReference type="RuleBase" id="RU363032"/>
    </source>
</evidence>
<feature type="domain" description="ABC transmembrane type-1" evidence="10">
    <location>
        <begin position="95"/>
        <end position="284"/>
    </location>
</feature>
<feature type="transmembrane region" description="Helical" evidence="9">
    <location>
        <begin position="215"/>
        <end position="241"/>
    </location>
</feature>
<proteinExistence type="inferred from homology"/>
<dbReference type="Proteomes" id="UP000191897">
    <property type="component" value="Unassembled WGS sequence"/>
</dbReference>
<dbReference type="Gene3D" id="1.10.3720.10">
    <property type="entry name" value="MetI-like"/>
    <property type="match status" value="1"/>
</dbReference>
<feature type="transmembrane region" description="Helical" evidence="9">
    <location>
        <begin position="261"/>
        <end position="287"/>
    </location>
</feature>
<feature type="transmembrane region" description="Helical" evidence="9">
    <location>
        <begin position="31"/>
        <end position="51"/>
    </location>
</feature>
<dbReference type="InterPro" id="IPR000515">
    <property type="entry name" value="MetI-like"/>
</dbReference>
<dbReference type="CDD" id="cd06261">
    <property type="entry name" value="TM_PBP2"/>
    <property type="match status" value="1"/>
</dbReference>
<dbReference type="PANTHER" id="PTHR43386:SF1">
    <property type="entry name" value="D,D-DIPEPTIDE TRANSPORT SYSTEM PERMEASE PROTEIN DDPC-RELATED"/>
    <property type="match status" value="1"/>
</dbReference>
<evidence type="ECO:0000256" key="2">
    <source>
        <dbReference type="ARBA" id="ARBA00022448"/>
    </source>
</evidence>
<dbReference type="AlphaFoldDB" id="A0A1S7P7H0"/>
<dbReference type="GO" id="GO:0055085">
    <property type="term" value="P:transmembrane transport"/>
    <property type="evidence" value="ECO:0007669"/>
    <property type="project" value="InterPro"/>
</dbReference>
<dbReference type="GO" id="GO:0015833">
    <property type="term" value="P:peptide transport"/>
    <property type="evidence" value="ECO:0007669"/>
    <property type="project" value="UniProtKB-KW"/>
</dbReference>
<dbReference type="EMBL" id="FBWC01000008">
    <property type="protein sequence ID" value="CUX17214.1"/>
    <property type="molecule type" value="Genomic_DNA"/>
</dbReference>
<accession>A0A1S7P7H0</accession>
<keyword evidence="2 9" id="KW-0813">Transport</keyword>
<feature type="transmembrane region" description="Helical" evidence="9">
    <location>
        <begin position="99"/>
        <end position="122"/>
    </location>
</feature>
<name>A0A1S7P7H0_AGRTU</name>
<dbReference type="GO" id="GO:0015031">
    <property type="term" value="P:protein transport"/>
    <property type="evidence" value="ECO:0007669"/>
    <property type="project" value="UniProtKB-KW"/>
</dbReference>
<evidence type="ECO:0000259" key="10">
    <source>
        <dbReference type="PROSITE" id="PS50928"/>
    </source>
</evidence>
<protein>
    <submittedName>
        <fullName evidence="11">Dipeptide transport system permease protein dppC (ABC transporter)</fullName>
    </submittedName>
</protein>
<evidence type="ECO:0000313" key="12">
    <source>
        <dbReference type="Proteomes" id="UP000191897"/>
    </source>
</evidence>
<organism evidence="11 12">
    <name type="scientific">Agrobacterium tumefaciens str. Kerr 14</name>
    <dbReference type="NCBI Taxonomy" id="1183424"/>
    <lineage>
        <taxon>Bacteria</taxon>
        <taxon>Pseudomonadati</taxon>
        <taxon>Pseudomonadota</taxon>
        <taxon>Alphaproteobacteria</taxon>
        <taxon>Hyphomicrobiales</taxon>
        <taxon>Rhizobiaceae</taxon>
        <taxon>Rhizobium/Agrobacterium group</taxon>
        <taxon>Agrobacterium</taxon>
        <taxon>Agrobacterium tumefaciens complex</taxon>
    </lineage>
</organism>
<evidence type="ECO:0000256" key="4">
    <source>
        <dbReference type="ARBA" id="ARBA00022692"/>
    </source>
</evidence>
<evidence type="ECO:0000313" key="11">
    <source>
        <dbReference type="EMBL" id="CUX17214.1"/>
    </source>
</evidence>
<keyword evidence="3" id="KW-1003">Cell membrane</keyword>
<reference evidence="11 12" key="1">
    <citation type="submission" date="2016-01" db="EMBL/GenBank/DDBJ databases">
        <authorList>
            <person name="Oliw E.H."/>
        </authorList>
    </citation>
    <scope>NUCLEOTIDE SEQUENCE [LARGE SCALE GENOMIC DNA]</scope>
    <source>
        <strain evidence="11 12">Kerr 14</strain>
    </source>
</reference>
<dbReference type="SUPFAM" id="SSF161098">
    <property type="entry name" value="MetI-like"/>
    <property type="match status" value="1"/>
</dbReference>
<keyword evidence="6" id="KW-0653">Protein transport</keyword>
<dbReference type="PROSITE" id="PS50928">
    <property type="entry name" value="ABC_TM1"/>
    <property type="match status" value="1"/>
</dbReference>
<evidence type="ECO:0000256" key="3">
    <source>
        <dbReference type="ARBA" id="ARBA00022475"/>
    </source>
</evidence>
<evidence type="ECO:0000256" key="5">
    <source>
        <dbReference type="ARBA" id="ARBA00022856"/>
    </source>
</evidence>
<evidence type="ECO:0000256" key="8">
    <source>
        <dbReference type="ARBA" id="ARBA00023136"/>
    </source>
</evidence>
<comment type="similarity">
    <text evidence="9">Belongs to the binding-protein-dependent transport system permease family.</text>
</comment>
<evidence type="ECO:0000256" key="7">
    <source>
        <dbReference type="ARBA" id="ARBA00022989"/>
    </source>
</evidence>